<evidence type="ECO:0000313" key="3">
    <source>
        <dbReference type="Proteomes" id="UP000886520"/>
    </source>
</evidence>
<feature type="region of interest" description="Disordered" evidence="1">
    <location>
        <begin position="58"/>
        <end position="105"/>
    </location>
</feature>
<comment type="caution">
    <text evidence="2">The sequence shown here is derived from an EMBL/GenBank/DDBJ whole genome shotgun (WGS) entry which is preliminary data.</text>
</comment>
<feature type="region of interest" description="Disordered" evidence="1">
    <location>
        <begin position="1"/>
        <end position="38"/>
    </location>
</feature>
<protein>
    <submittedName>
        <fullName evidence="2">Uncharacterized protein</fullName>
    </submittedName>
</protein>
<name>A0A9D4Z8V6_ADICA</name>
<dbReference type="EMBL" id="JABFUD020000018">
    <property type="protein sequence ID" value="KAI5066578.1"/>
    <property type="molecule type" value="Genomic_DNA"/>
</dbReference>
<dbReference type="Proteomes" id="UP000886520">
    <property type="component" value="Chromosome 18"/>
</dbReference>
<feature type="compositionally biased region" description="Polar residues" evidence="1">
    <location>
        <begin position="84"/>
        <end position="93"/>
    </location>
</feature>
<proteinExistence type="predicted"/>
<feature type="compositionally biased region" description="Polar residues" evidence="1">
    <location>
        <begin position="1"/>
        <end position="31"/>
    </location>
</feature>
<accession>A0A9D4Z8V6</accession>
<sequence length="136" mass="14131">MAAPRDSTSCSPTSLQPGTHLQSLGDNTPASFSLWRHQPGGDSPFSIDSLLTTPSFANSSPAALSSPSLGGTPATLPFQRYQPPLQTGPSCSQLHKRPPLSLPLGPSSPLHALQGAIPSINLPDMLHIAFLFPALG</sequence>
<gene>
    <name evidence="2" type="ORF">GOP47_0019202</name>
</gene>
<evidence type="ECO:0000313" key="2">
    <source>
        <dbReference type="EMBL" id="KAI5066578.1"/>
    </source>
</evidence>
<reference evidence="2" key="1">
    <citation type="submission" date="2021-01" db="EMBL/GenBank/DDBJ databases">
        <title>Adiantum capillus-veneris genome.</title>
        <authorList>
            <person name="Fang Y."/>
            <person name="Liao Q."/>
        </authorList>
    </citation>
    <scope>NUCLEOTIDE SEQUENCE</scope>
    <source>
        <strain evidence="2">H3</strain>
        <tissue evidence="2">Leaf</tissue>
    </source>
</reference>
<organism evidence="2 3">
    <name type="scientific">Adiantum capillus-veneris</name>
    <name type="common">Maidenhair fern</name>
    <dbReference type="NCBI Taxonomy" id="13818"/>
    <lineage>
        <taxon>Eukaryota</taxon>
        <taxon>Viridiplantae</taxon>
        <taxon>Streptophyta</taxon>
        <taxon>Embryophyta</taxon>
        <taxon>Tracheophyta</taxon>
        <taxon>Polypodiopsida</taxon>
        <taxon>Polypodiidae</taxon>
        <taxon>Polypodiales</taxon>
        <taxon>Pteridineae</taxon>
        <taxon>Pteridaceae</taxon>
        <taxon>Vittarioideae</taxon>
        <taxon>Adiantum</taxon>
    </lineage>
</organism>
<dbReference type="AlphaFoldDB" id="A0A9D4Z8V6"/>
<evidence type="ECO:0000256" key="1">
    <source>
        <dbReference type="SAM" id="MobiDB-lite"/>
    </source>
</evidence>
<feature type="compositionally biased region" description="Low complexity" evidence="1">
    <location>
        <begin position="59"/>
        <end position="71"/>
    </location>
</feature>
<keyword evidence="3" id="KW-1185">Reference proteome</keyword>